<evidence type="ECO:0000313" key="6">
    <source>
        <dbReference type="EMBL" id="KAI9634412.1"/>
    </source>
</evidence>
<keyword evidence="3" id="KW-0235">DNA replication</keyword>
<feature type="compositionally biased region" description="Low complexity" evidence="5">
    <location>
        <begin position="533"/>
        <end position="546"/>
    </location>
</feature>
<evidence type="ECO:0000313" key="7">
    <source>
        <dbReference type="Proteomes" id="UP001164286"/>
    </source>
</evidence>
<dbReference type="AlphaFoldDB" id="A0AA38H4I5"/>
<dbReference type="GO" id="GO:0003887">
    <property type="term" value="F:DNA-directed DNA polymerase activity"/>
    <property type="evidence" value="ECO:0007669"/>
    <property type="project" value="TreeGrafter"/>
</dbReference>
<dbReference type="Proteomes" id="UP001164286">
    <property type="component" value="Unassembled WGS sequence"/>
</dbReference>
<dbReference type="GeneID" id="77729057"/>
<feature type="compositionally biased region" description="Low complexity" evidence="5">
    <location>
        <begin position="389"/>
        <end position="398"/>
    </location>
</feature>
<feature type="region of interest" description="Disordered" evidence="5">
    <location>
        <begin position="222"/>
        <end position="253"/>
    </location>
</feature>
<proteinExistence type="predicted"/>
<dbReference type="Gene3D" id="3.90.1030.20">
    <property type="entry name" value="DNA polymerase delta, p66 (Cdc27) subunit, wHTH domain"/>
    <property type="match status" value="1"/>
</dbReference>
<dbReference type="GO" id="GO:0006297">
    <property type="term" value="P:nucleotide-excision repair, DNA gap filling"/>
    <property type="evidence" value="ECO:0007669"/>
    <property type="project" value="TreeGrafter"/>
</dbReference>
<feature type="compositionally biased region" description="Acidic residues" evidence="5">
    <location>
        <begin position="399"/>
        <end position="408"/>
    </location>
</feature>
<feature type="compositionally biased region" description="Low complexity" evidence="5">
    <location>
        <begin position="555"/>
        <end position="564"/>
    </location>
</feature>
<feature type="compositionally biased region" description="Basic and acidic residues" evidence="5">
    <location>
        <begin position="282"/>
        <end position="304"/>
    </location>
</feature>
<feature type="compositionally biased region" description="Low complexity" evidence="5">
    <location>
        <begin position="491"/>
        <end position="516"/>
    </location>
</feature>
<sequence length="575" mass="60661">MPLSAEQTKTITRKLKQWLDNDRQIVTFRQVSREVGCHVDIAKNVLLEHARLNPSLEITYLLSGPLLSTSSLAYTQLPSEGIQLDAKALAQLEASQRIKIVDMDEVSDGERNSEDGTEGDDELVGNDKGGEGGIAGNGADFLQPEADTILKPEETPRWGVVMTQQAQLETKWGLFEPAGLNIHIYALSPAPITDPAQYLVPNTLLRQYPKYNDVKYGGISGDLPTEGSGSGSGSGSKALKDGGMNFGSGPVVSGKKAEVPIKKEVDVKAKGKAAPVVATKVTKEEEVKKEVKPAVKGKETKEEAVAEAPVKATAKSKAEPAATSKASTSTAKKSSQPSQSRSKKRIITSDDESEPGSNPATDTAEPPALSPPTAAKKALTSSMVRASDDAAMLAMMDMDMSEEEEEVETVEKKAPKAKPAPKAKAAEKKAGDKKGEASGSGRKRRVVKKSKTEIDEKGYMVTRDYTSEESYSGDSDAEPSKSRTAAKPRKSATSTSSASLANKNTSSQQSRASSVSTDINDEKDTKKGGSTGPAGSSSSVGTVKPKAPAPPPKNVPGKAGKPKGQSTLAGFFTKK</sequence>
<dbReference type="PANTHER" id="PTHR17598:SF13">
    <property type="entry name" value="DNA POLYMERASE DELTA SUBUNIT 3"/>
    <property type="match status" value="1"/>
</dbReference>
<feature type="region of interest" description="Disordered" evidence="5">
    <location>
        <begin position="282"/>
        <end position="575"/>
    </location>
</feature>
<dbReference type="EMBL" id="JAKWFO010000007">
    <property type="protein sequence ID" value="KAI9634412.1"/>
    <property type="molecule type" value="Genomic_DNA"/>
</dbReference>
<gene>
    <name evidence="6" type="ORF">MKK02DRAFT_37944</name>
</gene>
<dbReference type="PANTHER" id="PTHR17598">
    <property type="entry name" value="DNA POLYMERASE DELTA SUBUNIT 3"/>
    <property type="match status" value="1"/>
</dbReference>
<evidence type="ECO:0000256" key="2">
    <source>
        <dbReference type="ARBA" id="ARBA00017589"/>
    </source>
</evidence>
<dbReference type="InterPro" id="IPR019038">
    <property type="entry name" value="POLD3"/>
</dbReference>
<evidence type="ECO:0000256" key="3">
    <source>
        <dbReference type="ARBA" id="ARBA00022705"/>
    </source>
</evidence>
<dbReference type="GO" id="GO:1904161">
    <property type="term" value="P:DNA synthesis involved in UV-damage excision repair"/>
    <property type="evidence" value="ECO:0007669"/>
    <property type="project" value="TreeGrafter"/>
</dbReference>
<feature type="compositionally biased region" description="Basic and acidic residues" evidence="5">
    <location>
        <begin position="424"/>
        <end position="436"/>
    </location>
</feature>
<dbReference type="Pfam" id="PF09507">
    <property type="entry name" value="CDC27"/>
    <property type="match status" value="1"/>
</dbReference>
<evidence type="ECO:0000256" key="1">
    <source>
        <dbReference type="ARBA" id="ARBA00004123"/>
    </source>
</evidence>
<comment type="caution">
    <text evidence="6">The sequence shown here is derived from an EMBL/GenBank/DDBJ whole genome shotgun (WGS) entry which is preliminary data.</text>
</comment>
<feature type="region of interest" description="Disordered" evidence="5">
    <location>
        <begin position="103"/>
        <end position="138"/>
    </location>
</feature>
<evidence type="ECO:0000256" key="5">
    <source>
        <dbReference type="SAM" id="MobiDB-lite"/>
    </source>
</evidence>
<accession>A0AA38H4I5</accession>
<name>A0AA38H4I5_9TREE</name>
<comment type="subcellular location">
    <subcellularLocation>
        <location evidence="1">Nucleus</location>
    </subcellularLocation>
</comment>
<dbReference type="RefSeq" id="XP_052944189.1">
    <property type="nucleotide sequence ID" value="XM_053089852.1"/>
</dbReference>
<evidence type="ECO:0000256" key="4">
    <source>
        <dbReference type="ARBA" id="ARBA00023242"/>
    </source>
</evidence>
<protein>
    <recommendedName>
        <fullName evidence="2">DNA polymerase delta subunit 3</fullName>
    </recommendedName>
</protein>
<dbReference type="GO" id="GO:0006271">
    <property type="term" value="P:DNA strand elongation involved in DNA replication"/>
    <property type="evidence" value="ECO:0007669"/>
    <property type="project" value="TreeGrafter"/>
</dbReference>
<dbReference type="InterPro" id="IPR041913">
    <property type="entry name" value="POLD3_sf"/>
</dbReference>
<keyword evidence="4" id="KW-0539">Nucleus</keyword>
<keyword evidence="7" id="KW-1185">Reference proteome</keyword>
<feature type="compositionally biased region" description="Acidic residues" evidence="5">
    <location>
        <begin position="115"/>
        <end position="124"/>
    </location>
</feature>
<organism evidence="6 7">
    <name type="scientific">Dioszegia hungarica</name>
    <dbReference type="NCBI Taxonomy" id="4972"/>
    <lineage>
        <taxon>Eukaryota</taxon>
        <taxon>Fungi</taxon>
        <taxon>Dikarya</taxon>
        <taxon>Basidiomycota</taxon>
        <taxon>Agaricomycotina</taxon>
        <taxon>Tremellomycetes</taxon>
        <taxon>Tremellales</taxon>
        <taxon>Bulleribasidiaceae</taxon>
        <taxon>Dioszegia</taxon>
    </lineage>
</organism>
<dbReference type="GO" id="GO:0043625">
    <property type="term" value="C:delta DNA polymerase complex"/>
    <property type="evidence" value="ECO:0007669"/>
    <property type="project" value="InterPro"/>
</dbReference>
<feature type="compositionally biased region" description="Low complexity" evidence="5">
    <location>
        <begin position="306"/>
        <end position="340"/>
    </location>
</feature>
<reference evidence="6" key="1">
    <citation type="journal article" date="2022" name="G3 (Bethesda)">
        <title>High quality genome of the basidiomycete yeast Dioszegia hungarica PDD-24b-2 isolated from cloud water.</title>
        <authorList>
            <person name="Jarrige D."/>
            <person name="Haridas S."/>
            <person name="Bleykasten-Grosshans C."/>
            <person name="Joly M."/>
            <person name="Nadalig T."/>
            <person name="Sancelme M."/>
            <person name="Vuilleumier S."/>
            <person name="Grigoriev I.V."/>
            <person name="Amato P."/>
            <person name="Bringel F."/>
        </authorList>
    </citation>
    <scope>NUCLEOTIDE SEQUENCE</scope>
    <source>
        <strain evidence="6">PDD-24b-2</strain>
    </source>
</reference>